<name>A0A4R1BE46_9PROT</name>
<keyword evidence="8" id="KW-1185">Reference proteome</keyword>
<dbReference type="Gene3D" id="2.60.450.10">
    <property type="entry name" value="Lipopolysaccharide (LPS) transport protein A like domain"/>
    <property type="match status" value="1"/>
</dbReference>
<dbReference type="EMBL" id="SJZB01000027">
    <property type="protein sequence ID" value="TCJ15416.1"/>
    <property type="molecule type" value="Genomic_DNA"/>
</dbReference>
<evidence type="ECO:0000256" key="1">
    <source>
        <dbReference type="ARBA" id="ARBA00022475"/>
    </source>
</evidence>
<accession>A0A4R1BE46</accession>
<feature type="transmembrane region" description="Helical" evidence="6">
    <location>
        <begin position="32"/>
        <end position="50"/>
    </location>
</feature>
<evidence type="ECO:0000313" key="8">
    <source>
        <dbReference type="Proteomes" id="UP000295443"/>
    </source>
</evidence>
<dbReference type="OrthoDB" id="8589410at2"/>
<keyword evidence="3 6" id="KW-0812">Transmembrane</keyword>
<dbReference type="AlphaFoldDB" id="A0A4R1BE46"/>
<keyword evidence="2" id="KW-0997">Cell inner membrane</keyword>
<dbReference type="GO" id="GO:0005886">
    <property type="term" value="C:plasma membrane"/>
    <property type="evidence" value="ECO:0007669"/>
    <property type="project" value="InterPro"/>
</dbReference>
<reference evidence="7 8" key="1">
    <citation type="submission" date="2019-03" db="EMBL/GenBank/DDBJ databases">
        <title>Genome sequence of Thiobacillaceae bacterium LSR1, a sulfur-oxidizing bacterium isolated from freshwater sediment.</title>
        <authorList>
            <person name="Li S."/>
        </authorList>
    </citation>
    <scope>NUCLEOTIDE SEQUENCE [LARGE SCALE GENOMIC DNA]</scope>
    <source>
        <strain evidence="7 8">LSR1</strain>
    </source>
</reference>
<dbReference type="Proteomes" id="UP000295443">
    <property type="component" value="Unassembled WGS sequence"/>
</dbReference>
<dbReference type="PANTHER" id="PTHR37481">
    <property type="entry name" value="LIPOPOLYSACCHARIDE EXPORT SYSTEM PROTEIN LPTC"/>
    <property type="match status" value="1"/>
</dbReference>
<dbReference type="GO" id="GO:0017089">
    <property type="term" value="F:glycolipid transfer activity"/>
    <property type="evidence" value="ECO:0007669"/>
    <property type="project" value="TreeGrafter"/>
</dbReference>
<dbReference type="InterPro" id="IPR026265">
    <property type="entry name" value="LptC"/>
</dbReference>
<dbReference type="InterPro" id="IPR052363">
    <property type="entry name" value="LPS_export_LptC"/>
</dbReference>
<comment type="caution">
    <text evidence="7">The sequence shown here is derived from an EMBL/GenBank/DDBJ whole genome shotgun (WGS) entry which is preliminary data.</text>
</comment>
<dbReference type="NCBIfam" id="TIGR04409">
    <property type="entry name" value="LptC_YrbK"/>
    <property type="match status" value="1"/>
</dbReference>
<evidence type="ECO:0000256" key="3">
    <source>
        <dbReference type="ARBA" id="ARBA00022692"/>
    </source>
</evidence>
<protein>
    <submittedName>
        <fullName evidence="7">LPS export ABC transporter periplasmic protein LptC</fullName>
    </submittedName>
</protein>
<dbReference type="GO" id="GO:0030288">
    <property type="term" value="C:outer membrane-bounded periplasmic space"/>
    <property type="evidence" value="ECO:0007669"/>
    <property type="project" value="TreeGrafter"/>
</dbReference>
<evidence type="ECO:0000313" key="7">
    <source>
        <dbReference type="EMBL" id="TCJ15416.1"/>
    </source>
</evidence>
<evidence type="ECO:0000256" key="4">
    <source>
        <dbReference type="ARBA" id="ARBA00022989"/>
    </source>
</evidence>
<gene>
    <name evidence="7" type="primary">lptC</name>
    <name evidence="7" type="ORF">EZJ19_07320</name>
</gene>
<evidence type="ECO:0000256" key="6">
    <source>
        <dbReference type="SAM" id="Phobius"/>
    </source>
</evidence>
<keyword evidence="4 6" id="KW-1133">Transmembrane helix</keyword>
<dbReference type="GO" id="GO:0015221">
    <property type="term" value="F:lipopolysaccharide transmembrane transporter activity"/>
    <property type="evidence" value="ECO:0007669"/>
    <property type="project" value="InterPro"/>
</dbReference>
<dbReference type="Pfam" id="PF06835">
    <property type="entry name" value="LptC"/>
    <property type="match status" value="1"/>
</dbReference>
<evidence type="ECO:0000256" key="5">
    <source>
        <dbReference type="ARBA" id="ARBA00023136"/>
    </source>
</evidence>
<evidence type="ECO:0000256" key="2">
    <source>
        <dbReference type="ARBA" id="ARBA00022519"/>
    </source>
</evidence>
<organism evidence="7 8">
    <name type="scientific">Parasulfuritortus cantonensis</name>
    <dbReference type="NCBI Taxonomy" id="2528202"/>
    <lineage>
        <taxon>Bacteria</taxon>
        <taxon>Pseudomonadati</taxon>
        <taxon>Pseudomonadota</taxon>
        <taxon>Betaproteobacteria</taxon>
        <taxon>Nitrosomonadales</taxon>
        <taxon>Thiobacillaceae</taxon>
        <taxon>Parasulfuritortus</taxon>
    </lineage>
</organism>
<keyword evidence="1" id="KW-1003">Cell membrane</keyword>
<dbReference type="InterPro" id="IPR010664">
    <property type="entry name" value="LipoPS_assembly_LptC-rel"/>
</dbReference>
<keyword evidence="5 6" id="KW-0472">Membrane</keyword>
<sequence length="215" mass="23583">MRADHACPGHLGGATGPLRSMTDGPFQQASHFWLPLVIVGGLVVLTTWLGQLAEQPLPQAPTVLRHDPDYFVENFNATAYDVSGQPRYHLTAVRLTHYMDDDTADLIAPRFVREGAGVARVVVRSLRGVVSANGDTVDFIGDVRMLRERLQDGPPIDLTTDYLRAYPDRDLVVTNKPVLIKDGGGQLRGAAMQADGKQKTLELSGRVKGIYETRH</sequence>
<proteinExistence type="predicted"/>
<dbReference type="PANTHER" id="PTHR37481:SF1">
    <property type="entry name" value="LIPOPOLYSACCHARIDE EXPORT SYSTEM PROTEIN LPTC"/>
    <property type="match status" value="1"/>
</dbReference>